<feature type="domain" description="SET" evidence="2">
    <location>
        <begin position="235"/>
        <end position="373"/>
    </location>
</feature>
<evidence type="ECO:0000259" key="2">
    <source>
        <dbReference type="PROSITE" id="PS50280"/>
    </source>
</evidence>
<dbReference type="Proteomes" id="UP000799770">
    <property type="component" value="Unassembled WGS sequence"/>
</dbReference>
<dbReference type="AlphaFoldDB" id="A0A6A5Z2V6"/>
<protein>
    <recommendedName>
        <fullName evidence="2">SET domain-containing protein</fullName>
    </recommendedName>
</protein>
<sequence>MADPYLDPFAYATLENLSAIEQEARARPHDPVTPRFKIEHHLDKIRIVNSLHAKIFFVKDADGYPRKLDVPANWKHAVGIEHHFDAKDWKGLARPVGRGFEGMEWPPRDVESLLWADEGACVGCLVKAKYAEDESVTLYAAECGTGSYVVYWDGEGYCVGIVEHNIKSREVLTMQDETEDQETSKKRKRSGQMKRGKKAVEVPWLALLIQSKDPALKPCSCNLEVWKNREEKWYERFELRNIDSNTVGVFALRYLPADHVVGETVGILLPDESEFSVPGETERLSSLTETSFESIADEIKHRWPITLGRPNDPSTAIFAYIENYVFGNFTRFVRHSCNPNAQRKECRLGNRRMNVLISIRAIAKDEEVTEDLGYDYVRAVGACDCGSDRCWLRKQAEENDMQDSSVPPGAVQDLSIRRVAYELVEVETGKHIDGGGCALMEL</sequence>
<feature type="compositionally biased region" description="Basic residues" evidence="1">
    <location>
        <begin position="185"/>
        <end position="195"/>
    </location>
</feature>
<feature type="region of interest" description="Disordered" evidence="1">
    <location>
        <begin position="173"/>
        <end position="195"/>
    </location>
</feature>
<accession>A0A6A5Z2V6</accession>
<gene>
    <name evidence="3" type="ORF">BDV96DRAFT_662065</name>
</gene>
<organism evidence="3 4">
    <name type="scientific">Lophiotrema nucula</name>
    <dbReference type="NCBI Taxonomy" id="690887"/>
    <lineage>
        <taxon>Eukaryota</taxon>
        <taxon>Fungi</taxon>
        <taxon>Dikarya</taxon>
        <taxon>Ascomycota</taxon>
        <taxon>Pezizomycotina</taxon>
        <taxon>Dothideomycetes</taxon>
        <taxon>Pleosporomycetidae</taxon>
        <taxon>Pleosporales</taxon>
        <taxon>Lophiotremataceae</taxon>
        <taxon>Lophiotrema</taxon>
    </lineage>
</organism>
<dbReference type="InterPro" id="IPR001214">
    <property type="entry name" value="SET_dom"/>
</dbReference>
<evidence type="ECO:0000256" key="1">
    <source>
        <dbReference type="SAM" id="MobiDB-lite"/>
    </source>
</evidence>
<proteinExistence type="predicted"/>
<dbReference type="OrthoDB" id="308383at2759"/>
<dbReference type="PROSITE" id="PS50280">
    <property type="entry name" value="SET"/>
    <property type="match status" value="1"/>
</dbReference>
<keyword evidence="4" id="KW-1185">Reference proteome</keyword>
<evidence type="ECO:0000313" key="3">
    <source>
        <dbReference type="EMBL" id="KAF2113799.1"/>
    </source>
</evidence>
<dbReference type="Pfam" id="PF00856">
    <property type="entry name" value="SET"/>
    <property type="match status" value="1"/>
</dbReference>
<dbReference type="SUPFAM" id="SSF82199">
    <property type="entry name" value="SET domain"/>
    <property type="match status" value="1"/>
</dbReference>
<dbReference type="EMBL" id="ML977327">
    <property type="protein sequence ID" value="KAF2113799.1"/>
    <property type="molecule type" value="Genomic_DNA"/>
</dbReference>
<reference evidence="3" key="1">
    <citation type="journal article" date="2020" name="Stud. Mycol.">
        <title>101 Dothideomycetes genomes: a test case for predicting lifestyles and emergence of pathogens.</title>
        <authorList>
            <person name="Haridas S."/>
            <person name="Albert R."/>
            <person name="Binder M."/>
            <person name="Bloem J."/>
            <person name="Labutti K."/>
            <person name="Salamov A."/>
            <person name="Andreopoulos B."/>
            <person name="Baker S."/>
            <person name="Barry K."/>
            <person name="Bills G."/>
            <person name="Bluhm B."/>
            <person name="Cannon C."/>
            <person name="Castanera R."/>
            <person name="Culley D."/>
            <person name="Daum C."/>
            <person name="Ezra D."/>
            <person name="Gonzalez J."/>
            <person name="Henrissat B."/>
            <person name="Kuo A."/>
            <person name="Liang C."/>
            <person name="Lipzen A."/>
            <person name="Lutzoni F."/>
            <person name="Magnuson J."/>
            <person name="Mondo S."/>
            <person name="Nolan M."/>
            <person name="Ohm R."/>
            <person name="Pangilinan J."/>
            <person name="Park H.-J."/>
            <person name="Ramirez L."/>
            <person name="Alfaro M."/>
            <person name="Sun H."/>
            <person name="Tritt A."/>
            <person name="Yoshinaga Y."/>
            <person name="Zwiers L.-H."/>
            <person name="Turgeon B."/>
            <person name="Goodwin S."/>
            <person name="Spatafora J."/>
            <person name="Crous P."/>
            <person name="Grigoriev I."/>
        </authorList>
    </citation>
    <scope>NUCLEOTIDE SEQUENCE</scope>
    <source>
        <strain evidence="3">CBS 627.86</strain>
    </source>
</reference>
<evidence type="ECO:0000313" key="4">
    <source>
        <dbReference type="Proteomes" id="UP000799770"/>
    </source>
</evidence>
<dbReference type="SMART" id="SM00317">
    <property type="entry name" value="SET"/>
    <property type="match status" value="1"/>
</dbReference>
<dbReference type="InterPro" id="IPR046341">
    <property type="entry name" value="SET_dom_sf"/>
</dbReference>
<dbReference type="Gene3D" id="2.170.270.10">
    <property type="entry name" value="SET domain"/>
    <property type="match status" value="1"/>
</dbReference>
<name>A0A6A5Z2V6_9PLEO</name>